<gene>
    <name evidence="3" type="ORF">DA73_0209995</name>
    <name evidence="2" type="ORF">DA73_0400000295</name>
</gene>
<feature type="domain" description="LTD" evidence="1">
    <location>
        <begin position="226"/>
        <end position="331"/>
    </location>
</feature>
<dbReference type="Pfam" id="PF00932">
    <property type="entry name" value="LTD"/>
    <property type="match status" value="1"/>
</dbReference>
<dbReference type="EMBL" id="JHEG04000001">
    <property type="protein sequence ID" value="KAF3884109.1"/>
    <property type="molecule type" value="Genomic_DNA"/>
</dbReference>
<comment type="caution">
    <text evidence="3">The sequence shown here is derived from an EMBL/GenBank/DDBJ whole genome shotgun (WGS) entry which is preliminary data.</text>
</comment>
<dbReference type="Pfam" id="PF10042">
    <property type="entry name" value="DUF2278"/>
    <property type="match status" value="1"/>
</dbReference>
<dbReference type="InterPro" id="IPR036415">
    <property type="entry name" value="Lamin_tail_dom_sf"/>
</dbReference>
<dbReference type="AlphaFoldDB" id="A0A0C1NGJ3"/>
<dbReference type="STRING" id="1479485.DA73_0209995"/>
<dbReference type="InterPro" id="IPR001322">
    <property type="entry name" value="Lamin_tail_dom"/>
</dbReference>
<dbReference type="SUPFAM" id="SSF74853">
    <property type="entry name" value="Lamin A/C globular tail domain"/>
    <property type="match status" value="1"/>
</dbReference>
<evidence type="ECO:0000313" key="4">
    <source>
        <dbReference type="Proteomes" id="UP000029738"/>
    </source>
</evidence>
<dbReference type="Proteomes" id="UP000029738">
    <property type="component" value="Unassembled WGS sequence"/>
</dbReference>
<sequence length="343" mass="37915">MSLKRYGVLKCKAVDSKMEREDDQSPHFQVLAKDGKNEYRLAINVKSVQAPVDLLYFVNDNFEHPITNQLLNLEFGFTEIKESERTAGGIALDYIRANLFSPNQLKALPADAPGQDDDLHDIIDLFIQRSLNNPNAALYVFGEPFGPEDKPDKIFGFRPGRGIHNIHMNQGSSGRFSQDNGVFQDGGLLIHFQDRNQWLAAFFAFQSQSFHTDDRTGNPIDARVGTEPTLPAEPVTRAEVRIVAALVNPLGADSGKETVTLLNTSSSRVNLNGWSITDRLKRKLPLDGVLEPGNTTIVKLLGTDIQLGNEGGIITLLNPQGIKVDGVSYTKKDAQEQGRTIIF</sequence>
<proteinExistence type="predicted"/>
<evidence type="ECO:0000259" key="1">
    <source>
        <dbReference type="PROSITE" id="PS51841"/>
    </source>
</evidence>
<dbReference type="OrthoDB" id="291334at2"/>
<evidence type="ECO:0000313" key="2">
    <source>
        <dbReference type="EMBL" id="KAF3884109.1"/>
    </source>
</evidence>
<accession>A0A0C1NGJ3</accession>
<protein>
    <submittedName>
        <fullName evidence="2">DUF2278 family protein</fullName>
    </submittedName>
</protein>
<reference evidence="3" key="1">
    <citation type="journal article" date="2015" name="Genome Announc.">
        <title>Draft Genome Sequence of Tolypothrix boutellei Strain VB521301.</title>
        <authorList>
            <person name="Chandrababunaidu M.M."/>
            <person name="Singh D."/>
            <person name="Sen D."/>
            <person name="Bhan S."/>
            <person name="Das S."/>
            <person name="Gupta A."/>
            <person name="Adhikary S.P."/>
            <person name="Tripathy S."/>
        </authorList>
    </citation>
    <scope>NUCLEOTIDE SEQUENCE</scope>
    <source>
        <strain evidence="3">VB521301</strain>
    </source>
</reference>
<organism evidence="3">
    <name type="scientific">Tolypothrix bouteillei VB521301</name>
    <dbReference type="NCBI Taxonomy" id="1479485"/>
    <lineage>
        <taxon>Bacteria</taxon>
        <taxon>Bacillati</taxon>
        <taxon>Cyanobacteriota</taxon>
        <taxon>Cyanophyceae</taxon>
        <taxon>Nostocales</taxon>
        <taxon>Tolypothrichaceae</taxon>
        <taxon>Tolypothrix</taxon>
    </lineage>
</organism>
<dbReference type="PROSITE" id="PS51841">
    <property type="entry name" value="LTD"/>
    <property type="match status" value="1"/>
</dbReference>
<keyword evidence="4" id="KW-1185">Reference proteome</keyword>
<dbReference type="InterPro" id="IPR019268">
    <property type="entry name" value="DUF2278"/>
</dbReference>
<name>A0A0C1NGJ3_9CYAN</name>
<dbReference type="EMBL" id="JHEG02000037">
    <property type="protein sequence ID" value="KIE11961.1"/>
    <property type="molecule type" value="Genomic_DNA"/>
</dbReference>
<dbReference type="RefSeq" id="WP_050045443.1">
    <property type="nucleotide sequence ID" value="NZ_JHEG04000001.1"/>
</dbReference>
<evidence type="ECO:0000313" key="3">
    <source>
        <dbReference type="EMBL" id="KIE11961.1"/>
    </source>
</evidence>
<reference evidence="2" key="2">
    <citation type="submission" date="2019-11" db="EMBL/GenBank/DDBJ databases">
        <title>Improved Assembly of Tolypothrix boutellei genome.</title>
        <authorList>
            <person name="Sarangi A.N."/>
            <person name="Mukherjee M."/>
            <person name="Ghosh S."/>
            <person name="Singh D."/>
            <person name="Das A."/>
            <person name="Kant S."/>
            <person name="Prusty A."/>
            <person name="Tripathy S."/>
        </authorList>
    </citation>
    <scope>NUCLEOTIDE SEQUENCE</scope>
    <source>
        <strain evidence="2">VB521301</strain>
    </source>
</reference>